<evidence type="ECO:0000313" key="7">
    <source>
        <dbReference type="Proteomes" id="UP001139493"/>
    </source>
</evidence>
<dbReference type="Proteomes" id="UP001139493">
    <property type="component" value="Unassembled WGS sequence"/>
</dbReference>
<dbReference type="SUPFAM" id="SSF47413">
    <property type="entry name" value="lambda repressor-like DNA-binding domains"/>
    <property type="match status" value="1"/>
</dbReference>
<organism evidence="6 7">
    <name type="scientific">Promicromonospora thailandica</name>
    <dbReference type="NCBI Taxonomy" id="765201"/>
    <lineage>
        <taxon>Bacteria</taxon>
        <taxon>Bacillati</taxon>
        <taxon>Actinomycetota</taxon>
        <taxon>Actinomycetes</taxon>
        <taxon>Micrococcales</taxon>
        <taxon>Promicromonosporaceae</taxon>
        <taxon>Promicromonospora</taxon>
    </lineage>
</organism>
<dbReference type="GO" id="GO:0000976">
    <property type="term" value="F:transcription cis-regulatory region binding"/>
    <property type="evidence" value="ECO:0007669"/>
    <property type="project" value="TreeGrafter"/>
</dbReference>
<evidence type="ECO:0000256" key="1">
    <source>
        <dbReference type="ARBA" id="ARBA00023015"/>
    </source>
</evidence>
<reference evidence="6" key="1">
    <citation type="submission" date="2022-06" db="EMBL/GenBank/DDBJ databases">
        <title>Genomic Encyclopedia of Archaeal and Bacterial Type Strains, Phase II (KMG-II): from individual species to whole genera.</title>
        <authorList>
            <person name="Goeker M."/>
        </authorList>
    </citation>
    <scope>NUCLEOTIDE SEQUENCE</scope>
    <source>
        <strain evidence="6">DSM 26652</strain>
    </source>
</reference>
<feature type="region of interest" description="Disordered" evidence="4">
    <location>
        <begin position="671"/>
        <end position="690"/>
    </location>
</feature>
<dbReference type="CDD" id="cd06267">
    <property type="entry name" value="PBP1_LacI_sugar_binding-like"/>
    <property type="match status" value="1"/>
</dbReference>
<keyword evidence="7" id="KW-1185">Reference proteome</keyword>
<dbReference type="InterPro" id="IPR010982">
    <property type="entry name" value="Lambda_DNA-bd_dom_sf"/>
</dbReference>
<dbReference type="SMART" id="SM00354">
    <property type="entry name" value="HTH_LACI"/>
    <property type="match status" value="1"/>
</dbReference>
<dbReference type="SUPFAM" id="SSF53822">
    <property type="entry name" value="Periplasmic binding protein-like I"/>
    <property type="match status" value="1"/>
</dbReference>
<dbReference type="InterPro" id="IPR046335">
    <property type="entry name" value="LacI/GalR-like_sensor"/>
</dbReference>
<keyword evidence="1" id="KW-0805">Transcription regulation</keyword>
<dbReference type="Pfam" id="PF14100">
    <property type="entry name" value="DUF6807"/>
    <property type="match status" value="1"/>
</dbReference>
<dbReference type="CDD" id="cd01392">
    <property type="entry name" value="HTH_LacI"/>
    <property type="match status" value="1"/>
</dbReference>
<dbReference type="Gene3D" id="3.40.50.2300">
    <property type="match status" value="2"/>
</dbReference>
<sequence length="690" mass="72104">MVSRSPRDGQRAGQRRAVATIGDVAAAAGVSRATVSRVMNGRSTVDAAIAERVRDVAAELSYRPSNAARSLALGRTQTVALVVPDLGNPVFQQILRGVMAGAAEDGYRVLVADTVEDDQQEGAIALEARLRCDALVLVSPRIGDAELSALVADVEPVVLVNRDAGGAAPSLVVDYEDAALQVVEHLVALGHRRIVYLGGPVRSASDELRRAGLARARAQHPDLEILDLPAGPDIQAGHAAAPAVLATRATAAVAFNDLVAFGLLAGLNEAGVAVPADISVAGFDDIELSRYATPALTTVAVPQAELGRHAWRELHAVIDDDAHPARSARFTPSLEVRGSTGPVPQGPERVHVTDDDAVVPPPEEIPAAAPTWVLPTGTGADAIVLTCGDGLELARHDTGDRMPQVHARRPYLHPVHTLAGVPLTDVSPVDHRHHYGVGIAVPDVNGTSYWGGRTFIEDVGPTLLKNHGRQTSTGVRIEGTDDPGAGRTLVEDVIWSDEHGAPQLREERRVTARLLPPRPGSDAAPGWVLDWRSTLHADHGPLEIRSPATNGRPGAGYGGLFWRLPIAESTTVLSAAGTGETRAHGSTSPWVAFVQRQGGRSTTLLLVQPGQVRPWFLRSAEYPGACPALAWDAPLLVPDGGATRLDLVAVLLDSALTATAATELAAGLTDGGLPDEGVAAGGDASGGVRR</sequence>
<feature type="domain" description="HTH lacI-type" evidence="5">
    <location>
        <begin position="19"/>
        <end position="73"/>
    </location>
</feature>
<feature type="compositionally biased region" description="Gly residues" evidence="4">
    <location>
        <begin position="679"/>
        <end position="690"/>
    </location>
</feature>
<dbReference type="InterPro" id="IPR028082">
    <property type="entry name" value="Peripla_BP_I"/>
</dbReference>
<accession>A0A9X2G803</accession>
<dbReference type="Gene3D" id="1.10.260.40">
    <property type="entry name" value="lambda repressor-like DNA-binding domains"/>
    <property type="match status" value="1"/>
</dbReference>
<dbReference type="Pfam" id="PF13377">
    <property type="entry name" value="Peripla_BP_3"/>
    <property type="match status" value="1"/>
</dbReference>
<dbReference type="PROSITE" id="PS50932">
    <property type="entry name" value="HTH_LACI_2"/>
    <property type="match status" value="1"/>
</dbReference>
<keyword evidence="2" id="KW-0238">DNA-binding</keyword>
<dbReference type="PROSITE" id="PS00356">
    <property type="entry name" value="HTH_LACI_1"/>
    <property type="match status" value="1"/>
</dbReference>
<dbReference type="GO" id="GO:0003700">
    <property type="term" value="F:DNA-binding transcription factor activity"/>
    <property type="evidence" value="ECO:0007669"/>
    <property type="project" value="TreeGrafter"/>
</dbReference>
<evidence type="ECO:0000256" key="2">
    <source>
        <dbReference type="ARBA" id="ARBA00023125"/>
    </source>
</evidence>
<proteinExistence type="predicted"/>
<name>A0A9X2G803_9MICO</name>
<evidence type="ECO:0000256" key="3">
    <source>
        <dbReference type="ARBA" id="ARBA00023163"/>
    </source>
</evidence>
<dbReference type="Pfam" id="PF00356">
    <property type="entry name" value="LacI"/>
    <property type="match status" value="1"/>
</dbReference>
<dbReference type="InterPro" id="IPR029475">
    <property type="entry name" value="DUF6807"/>
</dbReference>
<evidence type="ECO:0000313" key="6">
    <source>
        <dbReference type="EMBL" id="MCP2263616.1"/>
    </source>
</evidence>
<dbReference type="AlphaFoldDB" id="A0A9X2G803"/>
<evidence type="ECO:0000259" key="5">
    <source>
        <dbReference type="PROSITE" id="PS50932"/>
    </source>
</evidence>
<protein>
    <submittedName>
        <fullName evidence="6">Transcriptional regulator, LacI family</fullName>
    </submittedName>
</protein>
<gene>
    <name evidence="6" type="ORF">APR03_000947</name>
</gene>
<evidence type="ECO:0000256" key="4">
    <source>
        <dbReference type="SAM" id="MobiDB-lite"/>
    </source>
</evidence>
<dbReference type="EMBL" id="JAMTCS010000002">
    <property type="protein sequence ID" value="MCP2263616.1"/>
    <property type="molecule type" value="Genomic_DNA"/>
</dbReference>
<dbReference type="PANTHER" id="PTHR30146">
    <property type="entry name" value="LACI-RELATED TRANSCRIPTIONAL REPRESSOR"/>
    <property type="match status" value="1"/>
</dbReference>
<dbReference type="PANTHER" id="PTHR30146:SF153">
    <property type="entry name" value="LACTOSE OPERON REPRESSOR"/>
    <property type="match status" value="1"/>
</dbReference>
<dbReference type="InterPro" id="IPR000843">
    <property type="entry name" value="HTH_LacI"/>
</dbReference>
<dbReference type="PRINTS" id="PR00036">
    <property type="entry name" value="HTHLACI"/>
</dbReference>
<keyword evidence="3" id="KW-0804">Transcription</keyword>
<comment type="caution">
    <text evidence="6">The sequence shown here is derived from an EMBL/GenBank/DDBJ whole genome shotgun (WGS) entry which is preliminary data.</text>
</comment>